<name>A0A0F9BGW0_9ZZZZ</name>
<dbReference type="AlphaFoldDB" id="A0A0F9BGW0"/>
<dbReference type="EMBL" id="LAZR01037846">
    <property type="protein sequence ID" value="KKL21124.1"/>
    <property type="molecule type" value="Genomic_DNA"/>
</dbReference>
<reference evidence="1" key="1">
    <citation type="journal article" date="2015" name="Nature">
        <title>Complex archaea that bridge the gap between prokaryotes and eukaryotes.</title>
        <authorList>
            <person name="Spang A."/>
            <person name="Saw J.H."/>
            <person name="Jorgensen S.L."/>
            <person name="Zaremba-Niedzwiedzka K."/>
            <person name="Martijn J."/>
            <person name="Lind A.E."/>
            <person name="van Eijk R."/>
            <person name="Schleper C."/>
            <person name="Guy L."/>
            <person name="Ettema T.J."/>
        </authorList>
    </citation>
    <scope>NUCLEOTIDE SEQUENCE</scope>
</reference>
<gene>
    <name evidence="1" type="ORF">LCGC14_2448570</name>
</gene>
<accession>A0A0F9BGW0</accession>
<sequence length="49" mass="5458">VKNGLSSIVAYEEGTEGHLAEGIVAFTVEPLYNNRGQRLMFKLKVSDFE</sequence>
<evidence type="ECO:0000313" key="1">
    <source>
        <dbReference type="EMBL" id="KKL21124.1"/>
    </source>
</evidence>
<feature type="non-terminal residue" evidence="1">
    <location>
        <position position="1"/>
    </location>
</feature>
<proteinExistence type="predicted"/>
<protein>
    <submittedName>
        <fullName evidence="1">Uncharacterized protein</fullName>
    </submittedName>
</protein>
<comment type="caution">
    <text evidence="1">The sequence shown here is derived from an EMBL/GenBank/DDBJ whole genome shotgun (WGS) entry which is preliminary data.</text>
</comment>
<organism evidence="1">
    <name type="scientific">marine sediment metagenome</name>
    <dbReference type="NCBI Taxonomy" id="412755"/>
    <lineage>
        <taxon>unclassified sequences</taxon>
        <taxon>metagenomes</taxon>
        <taxon>ecological metagenomes</taxon>
    </lineage>
</organism>